<protein>
    <submittedName>
        <fullName evidence="1">Uncharacterized protein</fullName>
    </submittedName>
</protein>
<dbReference type="AlphaFoldDB" id="J9G0L4"/>
<organism evidence="1">
    <name type="scientific">gut metagenome</name>
    <dbReference type="NCBI Taxonomy" id="749906"/>
    <lineage>
        <taxon>unclassified sequences</taxon>
        <taxon>metagenomes</taxon>
        <taxon>organismal metagenomes</taxon>
    </lineage>
</organism>
<gene>
    <name evidence="1" type="ORF">EVA_18792</name>
</gene>
<comment type="caution">
    <text evidence="1">The sequence shown here is derived from an EMBL/GenBank/DDBJ whole genome shotgun (WGS) entry which is preliminary data.</text>
</comment>
<evidence type="ECO:0000313" key="1">
    <source>
        <dbReference type="EMBL" id="EJW93094.1"/>
    </source>
</evidence>
<feature type="non-terminal residue" evidence="1">
    <location>
        <position position="50"/>
    </location>
</feature>
<sequence>MLLEIFDIMYKLTNKNTLESTKVRYNKIHKIYDEIMNELGELKHIVSKGY</sequence>
<proteinExistence type="predicted"/>
<dbReference type="EMBL" id="AMCI01007166">
    <property type="protein sequence ID" value="EJW93094.1"/>
    <property type="molecule type" value="Genomic_DNA"/>
</dbReference>
<accession>J9G0L4</accession>
<reference evidence="1" key="1">
    <citation type="journal article" date="2012" name="PLoS ONE">
        <title>Gene sets for utilization of primary and secondary nutrition supplies in the distal gut of endangered iberian lynx.</title>
        <authorList>
            <person name="Alcaide M."/>
            <person name="Messina E."/>
            <person name="Richter M."/>
            <person name="Bargiela R."/>
            <person name="Peplies J."/>
            <person name="Huws S.A."/>
            <person name="Newbold C.J."/>
            <person name="Golyshin P.N."/>
            <person name="Simon M.A."/>
            <person name="Lopez G."/>
            <person name="Yakimov M.M."/>
            <person name="Ferrer M."/>
        </authorList>
    </citation>
    <scope>NUCLEOTIDE SEQUENCE</scope>
</reference>
<name>J9G0L4_9ZZZZ</name>